<name>E4ZXJ8_LEPMJ</name>
<dbReference type="VEuPathDB" id="FungiDB:LEMA_P025600.1"/>
<gene>
    <name evidence="2" type="ORF">LEMA_P025600.1</name>
</gene>
<keyword evidence="3" id="KW-1185">Reference proteome</keyword>
<evidence type="ECO:0000313" key="2">
    <source>
        <dbReference type="EMBL" id="CBX95408.1"/>
    </source>
</evidence>
<dbReference type="AlphaFoldDB" id="E4ZXJ8"/>
<protein>
    <submittedName>
        <fullName evidence="2">Predicted protein</fullName>
    </submittedName>
</protein>
<evidence type="ECO:0000256" key="1">
    <source>
        <dbReference type="SAM" id="MobiDB-lite"/>
    </source>
</evidence>
<dbReference type="OrthoDB" id="62952at2759"/>
<dbReference type="Proteomes" id="UP000002668">
    <property type="component" value="Genome"/>
</dbReference>
<dbReference type="InParanoid" id="E4ZXJ8"/>
<organism evidence="3">
    <name type="scientific">Leptosphaeria maculans (strain JN3 / isolate v23.1.3 / race Av1-4-5-6-7-8)</name>
    <name type="common">Blackleg fungus</name>
    <name type="synonym">Phoma lingam</name>
    <dbReference type="NCBI Taxonomy" id="985895"/>
    <lineage>
        <taxon>Eukaryota</taxon>
        <taxon>Fungi</taxon>
        <taxon>Dikarya</taxon>
        <taxon>Ascomycota</taxon>
        <taxon>Pezizomycotina</taxon>
        <taxon>Dothideomycetes</taxon>
        <taxon>Pleosporomycetidae</taxon>
        <taxon>Pleosporales</taxon>
        <taxon>Pleosporineae</taxon>
        <taxon>Leptosphaeriaceae</taxon>
        <taxon>Plenodomus</taxon>
        <taxon>Plenodomus lingam/Leptosphaeria maculans species complex</taxon>
    </lineage>
</organism>
<accession>E4ZXJ8</accession>
<sequence length="117" mass="12902">MLVGGGGGSGGNTNKPTTTLQHVRVRYAPRDVWASMDPADNLGRMVERGIWFDEEGGEREGEGAAFRAVWRELEETWGIWEGHGRFGLEARVELVPWDGDVDSGRVGDELDVLFSRG</sequence>
<feature type="compositionally biased region" description="Polar residues" evidence="1">
    <location>
        <begin position="12"/>
        <end position="21"/>
    </location>
</feature>
<dbReference type="EMBL" id="FP929127">
    <property type="protein sequence ID" value="CBX95408.1"/>
    <property type="molecule type" value="Genomic_DNA"/>
</dbReference>
<reference evidence="3" key="1">
    <citation type="journal article" date="2011" name="Nat. Commun.">
        <title>Effector diversification within compartments of the Leptosphaeria maculans genome affected by Repeat-Induced Point mutations.</title>
        <authorList>
            <person name="Rouxel T."/>
            <person name="Grandaubert J."/>
            <person name="Hane J.K."/>
            <person name="Hoede C."/>
            <person name="van de Wouw A.P."/>
            <person name="Couloux A."/>
            <person name="Dominguez V."/>
            <person name="Anthouard V."/>
            <person name="Bally P."/>
            <person name="Bourras S."/>
            <person name="Cozijnsen A.J."/>
            <person name="Ciuffetti L.M."/>
            <person name="Degrave A."/>
            <person name="Dilmaghani A."/>
            <person name="Duret L."/>
            <person name="Fudal I."/>
            <person name="Goodwin S.B."/>
            <person name="Gout L."/>
            <person name="Glaser N."/>
            <person name="Linglin J."/>
            <person name="Kema G.H.J."/>
            <person name="Lapalu N."/>
            <person name="Lawrence C.B."/>
            <person name="May K."/>
            <person name="Meyer M."/>
            <person name="Ollivier B."/>
            <person name="Poulain J."/>
            <person name="Schoch C.L."/>
            <person name="Simon A."/>
            <person name="Spatafora J.W."/>
            <person name="Stachowiak A."/>
            <person name="Turgeon B.G."/>
            <person name="Tyler B.M."/>
            <person name="Vincent D."/>
            <person name="Weissenbach J."/>
            <person name="Amselem J."/>
            <person name="Quesneville H."/>
            <person name="Oliver R.P."/>
            <person name="Wincker P."/>
            <person name="Balesdent M.-H."/>
            <person name="Howlett B.J."/>
        </authorList>
    </citation>
    <scope>NUCLEOTIDE SEQUENCE [LARGE SCALE GENOMIC DNA]</scope>
    <source>
        <strain evidence="3">JN3 / isolate v23.1.3 / race Av1-4-5-6-7-8</strain>
    </source>
</reference>
<feature type="region of interest" description="Disordered" evidence="1">
    <location>
        <begin position="1"/>
        <end position="21"/>
    </location>
</feature>
<proteinExistence type="predicted"/>
<dbReference type="HOGENOM" id="CLU_2085264_0_0_1"/>
<evidence type="ECO:0000313" key="3">
    <source>
        <dbReference type="Proteomes" id="UP000002668"/>
    </source>
</evidence>
<dbReference type="eggNOG" id="ENOG502RFF8">
    <property type="taxonomic scope" value="Eukaryota"/>
</dbReference>
<feature type="compositionally biased region" description="Gly residues" evidence="1">
    <location>
        <begin position="1"/>
        <end position="11"/>
    </location>
</feature>
<dbReference type="GeneID" id="13288672"/>